<evidence type="ECO:0000313" key="3">
    <source>
        <dbReference type="EMBL" id="KXV76847.1"/>
    </source>
</evidence>
<reference evidence="3 4" key="1">
    <citation type="submission" date="2015-06" db="EMBL/GenBank/DDBJ databases">
        <title>Improved classification and identification of acetic acid bacteria using matrix-assisted laser desorption/ionization time-of-flight mass spectrometry; Gluconobacter nephelii and Gluconobacter uchimurae are later heterotypic synonyms of Gluconobacter japonicus and Gluconobacter oxydans, respectively.</title>
        <authorList>
            <person name="Li L."/>
            <person name="Cleenwerck I."/>
            <person name="De Vuyst L."/>
            <person name="Vandamme P."/>
        </authorList>
    </citation>
    <scope>NUCLEOTIDE SEQUENCE [LARGE SCALE GENOMIC DNA]</scope>
    <source>
        <strain evidence="3 4">LMG 1604</strain>
    </source>
</reference>
<feature type="compositionally biased region" description="Basic and acidic residues" evidence="1">
    <location>
        <begin position="67"/>
        <end position="77"/>
    </location>
</feature>
<keyword evidence="2" id="KW-0472">Membrane</keyword>
<dbReference type="EMBL" id="LHZZ01000457">
    <property type="protein sequence ID" value="KXV76847.1"/>
    <property type="molecule type" value="Genomic_DNA"/>
</dbReference>
<gene>
    <name evidence="3" type="ORF">AD953_05105</name>
</gene>
<evidence type="ECO:0000256" key="2">
    <source>
        <dbReference type="SAM" id="Phobius"/>
    </source>
</evidence>
<proteinExistence type="predicted"/>
<accession>A0A149V9L1</accession>
<feature type="transmembrane region" description="Helical" evidence="2">
    <location>
        <begin position="6"/>
        <end position="24"/>
    </location>
</feature>
<dbReference type="RefSeq" id="WP_061490602.1">
    <property type="nucleotide sequence ID" value="NZ_LHZZ01000457.1"/>
</dbReference>
<evidence type="ECO:0000256" key="1">
    <source>
        <dbReference type="SAM" id="MobiDB-lite"/>
    </source>
</evidence>
<dbReference type="Proteomes" id="UP000075538">
    <property type="component" value="Unassembled WGS sequence"/>
</dbReference>
<keyword evidence="2" id="KW-1133">Transmembrane helix</keyword>
<comment type="caution">
    <text evidence="3">The sequence shown here is derived from an EMBL/GenBank/DDBJ whole genome shotgun (WGS) entry which is preliminary data.</text>
</comment>
<sequence>MTPYLWWALAIIVIGALVWLVAYATKAGRDGQSVATSQHAETDAEIVAGVQANMAKAQAEGPQSKEQLLERLDAGTG</sequence>
<dbReference type="AlphaFoldDB" id="A0A149V9L1"/>
<feature type="region of interest" description="Disordered" evidence="1">
    <location>
        <begin position="57"/>
        <end position="77"/>
    </location>
</feature>
<organism evidence="3 4">
    <name type="scientific">Acetobacter malorum</name>
    <dbReference type="NCBI Taxonomy" id="178901"/>
    <lineage>
        <taxon>Bacteria</taxon>
        <taxon>Pseudomonadati</taxon>
        <taxon>Pseudomonadota</taxon>
        <taxon>Alphaproteobacteria</taxon>
        <taxon>Acetobacterales</taxon>
        <taxon>Acetobacteraceae</taxon>
        <taxon>Acetobacter</taxon>
    </lineage>
</organism>
<protein>
    <submittedName>
        <fullName evidence="3">Uncharacterized protein</fullName>
    </submittedName>
</protein>
<evidence type="ECO:0000313" key="4">
    <source>
        <dbReference type="Proteomes" id="UP000075538"/>
    </source>
</evidence>
<keyword evidence="2" id="KW-0812">Transmembrane</keyword>
<dbReference type="PATRIC" id="fig|178901.15.peg.1752"/>
<name>A0A149V9L1_9PROT</name>